<name>A0A0K9GSI5_9BACI</name>
<keyword evidence="2" id="KW-1185">Reference proteome</keyword>
<evidence type="ECO:0000313" key="1">
    <source>
        <dbReference type="EMBL" id="KMY49649.1"/>
    </source>
</evidence>
<dbReference type="EMBL" id="LFZW01000001">
    <property type="protein sequence ID" value="KMY49649.1"/>
    <property type="molecule type" value="Genomic_DNA"/>
</dbReference>
<dbReference type="AlphaFoldDB" id="A0A0K9GSI5"/>
<organism evidence="1 2">
    <name type="scientific">Peribacillus loiseleuriae</name>
    <dbReference type="NCBI Taxonomy" id="1679170"/>
    <lineage>
        <taxon>Bacteria</taxon>
        <taxon>Bacillati</taxon>
        <taxon>Bacillota</taxon>
        <taxon>Bacilli</taxon>
        <taxon>Bacillales</taxon>
        <taxon>Bacillaceae</taxon>
        <taxon>Peribacillus</taxon>
    </lineage>
</organism>
<dbReference type="RefSeq" id="WP_049680990.1">
    <property type="nucleotide sequence ID" value="NZ_LFZW01000001.1"/>
</dbReference>
<evidence type="ECO:0000313" key="2">
    <source>
        <dbReference type="Proteomes" id="UP000037146"/>
    </source>
</evidence>
<protein>
    <submittedName>
        <fullName evidence="1">Uncharacterized protein</fullName>
    </submittedName>
</protein>
<gene>
    <name evidence="1" type="ORF">AC625_08940</name>
</gene>
<comment type="caution">
    <text evidence="1">The sequence shown here is derived from an EMBL/GenBank/DDBJ whole genome shotgun (WGS) entry which is preliminary data.</text>
</comment>
<proteinExistence type="predicted"/>
<sequence length="98" mass="12109">MEEKYCNDPNCEQVNPQPLSNFYSQKKYSKKRGDWIYYNPEYKECTGRRARRHRIDNLEHVKHVKGVWHKKNAITEREKKRQYCLENLEENKMKQVKF</sequence>
<dbReference type="STRING" id="1679170.AC625_08940"/>
<dbReference type="PATRIC" id="fig|1679170.3.peg.1953"/>
<accession>A0A0K9GSI5</accession>
<reference evidence="2" key="1">
    <citation type="submission" date="2015-07" db="EMBL/GenBank/DDBJ databases">
        <title>Genome sequencing project for genomic taxonomy and phylogenomics of Bacillus-like bacteria.</title>
        <authorList>
            <person name="Liu B."/>
            <person name="Wang J."/>
            <person name="Zhu Y."/>
            <person name="Liu G."/>
            <person name="Chen Q."/>
            <person name="Chen Z."/>
            <person name="Lan J."/>
            <person name="Che J."/>
            <person name="Ge C."/>
            <person name="Shi H."/>
            <person name="Pan Z."/>
            <person name="Liu X."/>
        </authorList>
    </citation>
    <scope>NUCLEOTIDE SEQUENCE [LARGE SCALE GENOMIC DNA]</scope>
    <source>
        <strain evidence="2">FJAT-27997</strain>
    </source>
</reference>
<dbReference type="Proteomes" id="UP000037146">
    <property type="component" value="Unassembled WGS sequence"/>
</dbReference>